<sequence>MSIPIVEVVDNWSPKDVIGFLEPIKVEKYLDDNDVNINIIKKNKVSGLVFLKEIKGEEQEKRKAEEKLTITTSKKKWMVNSVIKRSIVYYMNSKGMIHLIQLTKFASNNIESVEKFWSTFGNHLHLEASEYNEFSNINSVNDFDKTFQKSKWKNQVVLIIDEFDKLYRDVKSSCLETFRGIKATKGNYSIWSVVFVGSFNILYLRSNNLTTSPFNVNTPIHNPKLHSGTNALPIQTVRGRVQADH</sequence>
<comment type="caution">
    <text evidence="1">The sequence shown here is derived from an EMBL/GenBank/DDBJ whole genome shotgun (WGS) entry which is preliminary data.</text>
</comment>
<evidence type="ECO:0000313" key="2">
    <source>
        <dbReference type="Proteomes" id="UP000266861"/>
    </source>
</evidence>
<organism evidence="1 2">
    <name type="scientific">Diversispora epigaea</name>
    <dbReference type="NCBI Taxonomy" id="1348612"/>
    <lineage>
        <taxon>Eukaryota</taxon>
        <taxon>Fungi</taxon>
        <taxon>Fungi incertae sedis</taxon>
        <taxon>Mucoromycota</taxon>
        <taxon>Glomeromycotina</taxon>
        <taxon>Glomeromycetes</taxon>
        <taxon>Diversisporales</taxon>
        <taxon>Diversisporaceae</taxon>
        <taxon>Diversispora</taxon>
    </lineage>
</organism>
<dbReference type="Proteomes" id="UP000266861">
    <property type="component" value="Unassembled WGS sequence"/>
</dbReference>
<gene>
    <name evidence="1" type="ORF">Glove_221g89</name>
</gene>
<accession>A0A397IF92</accession>
<keyword evidence="2" id="KW-1185">Reference proteome</keyword>
<reference evidence="1 2" key="1">
    <citation type="submission" date="2018-08" db="EMBL/GenBank/DDBJ databases">
        <title>Genome and evolution of the arbuscular mycorrhizal fungus Diversispora epigaea (formerly Glomus versiforme) and its bacterial endosymbionts.</title>
        <authorList>
            <person name="Sun X."/>
            <person name="Fei Z."/>
            <person name="Harrison M."/>
        </authorList>
    </citation>
    <scope>NUCLEOTIDE SEQUENCE [LARGE SCALE GENOMIC DNA]</scope>
    <source>
        <strain evidence="1 2">IT104</strain>
    </source>
</reference>
<dbReference type="OrthoDB" id="2432495at2759"/>
<proteinExistence type="predicted"/>
<dbReference type="EMBL" id="PQFF01000206">
    <property type="protein sequence ID" value="RHZ74561.1"/>
    <property type="molecule type" value="Genomic_DNA"/>
</dbReference>
<protein>
    <submittedName>
        <fullName evidence="1">Uncharacterized protein</fullName>
    </submittedName>
</protein>
<name>A0A397IF92_9GLOM</name>
<dbReference type="AlphaFoldDB" id="A0A397IF92"/>
<evidence type="ECO:0000313" key="1">
    <source>
        <dbReference type="EMBL" id="RHZ74561.1"/>
    </source>
</evidence>